<dbReference type="AlphaFoldDB" id="A0A563VW67"/>
<dbReference type="EMBL" id="CAACVJ010000290">
    <property type="protein sequence ID" value="VEP15699.1"/>
    <property type="molecule type" value="Genomic_DNA"/>
</dbReference>
<dbReference type="Proteomes" id="UP000320055">
    <property type="component" value="Unassembled WGS sequence"/>
</dbReference>
<proteinExistence type="predicted"/>
<reference evidence="1 2" key="1">
    <citation type="submission" date="2019-01" db="EMBL/GenBank/DDBJ databases">
        <authorList>
            <person name="Brito A."/>
        </authorList>
    </citation>
    <scope>NUCLEOTIDE SEQUENCE [LARGE SCALE GENOMIC DNA]</scope>
    <source>
        <strain evidence="1">1</strain>
    </source>
</reference>
<keyword evidence="2" id="KW-1185">Reference proteome</keyword>
<organism evidence="1 2">
    <name type="scientific">Hyella patelloides LEGE 07179</name>
    <dbReference type="NCBI Taxonomy" id="945734"/>
    <lineage>
        <taxon>Bacteria</taxon>
        <taxon>Bacillati</taxon>
        <taxon>Cyanobacteriota</taxon>
        <taxon>Cyanophyceae</taxon>
        <taxon>Pleurocapsales</taxon>
        <taxon>Hyellaceae</taxon>
        <taxon>Hyella</taxon>
    </lineage>
</organism>
<gene>
    <name evidence="1" type="ORF">H1P_360034</name>
</gene>
<accession>A0A563VW67</accession>
<dbReference type="OrthoDB" id="499755at2"/>
<evidence type="ECO:0000313" key="2">
    <source>
        <dbReference type="Proteomes" id="UP000320055"/>
    </source>
</evidence>
<dbReference type="RefSeq" id="WP_144865656.1">
    <property type="nucleotide sequence ID" value="NZ_LR213796.1"/>
</dbReference>
<protein>
    <submittedName>
        <fullName evidence="1">Uncharacterized protein</fullName>
    </submittedName>
</protein>
<name>A0A563VW67_9CYAN</name>
<sequence length="610" mass="67192">MNKYHLWCSTVFGNLISLSVAGISIGGEVTQEESVTPNAEEYNLTTTPLAEQLFTQPTAKQLQQGELILNFDNRLFFLPDLVPGGVDDEDTAVNFNTGFVWGITDKLQLALQFQFLDSSTPARQGDFTSERTENQGAAGELKYRLWQNTSQTQALSGVVSASWGTRGFRFIGEETETEINNRNVFVALAIPYTAEVGNKWQFTISPTVAFFNDKNAGFFHRLPGEDEEFGTVFGFAGGIAYEINPRLFIWGDVFVPLTGNNSISRSSGEPDTAIAYNSGIRYLVNPRLALDVYASNTFGSFGPLSLTADRDLIALGTNLTFMPDVVAANRKYSDRFNEESQDIVTPLTTDGLAFFDGGVVSSQDFIFNFQLGSQGILTALRYGFLKDFEGAIYLDYIFSDVDESEQGYSAKLRLLNQAEGSPVTLSLAATVGITNQPFINFLENDRDEFERQDLDKEIPIFTPGGDDIDEGKQLIVTFALPIHYQIATNTAVWFTPIVGYVQREGTELAGFNLGGSVGISSELSAVAEFGANFRGEGNTFGNNGLEDAIPWTLAIRWTPLSLFGLEPSEDNTNPQLEFYLTNRVGSSTWHQLRVRDDNDLAVGVGLQFPF</sequence>
<evidence type="ECO:0000313" key="1">
    <source>
        <dbReference type="EMBL" id="VEP15699.1"/>
    </source>
</evidence>